<dbReference type="Proteomes" id="UP000324222">
    <property type="component" value="Unassembled WGS sequence"/>
</dbReference>
<accession>A0A5B7K756</accession>
<comment type="caution">
    <text evidence="1">The sequence shown here is derived from an EMBL/GenBank/DDBJ whole genome shotgun (WGS) entry which is preliminary data.</text>
</comment>
<sequence length="34" mass="3883">MCSRPRECAKWASDPALCFTGIVETSTWSRHAER</sequence>
<proteinExistence type="predicted"/>
<reference evidence="1 2" key="1">
    <citation type="submission" date="2019-05" db="EMBL/GenBank/DDBJ databases">
        <title>Another draft genome of Portunus trituberculatus and its Hox gene families provides insights of decapod evolution.</title>
        <authorList>
            <person name="Jeong J.-H."/>
            <person name="Song I."/>
            <person name="Kim S."/>
            <person name="Choi T."/>
            <person name="Kim D."/>
            <person name="Ryu S."/>
            <person name="Kim W."/>
        </authorList>
    </citation>
    <scope>NUCLEOTIDE SEQUENCE [LARGE SCALE GENOMIC DNA]</scope>
    <source>
        <tissue evidence="1">Muscle</tissue>
    </source>
</reference>
<keyword evidence="2" id="KW-1185">Reference proteome</keyword>
<dbReference type="AlphaFoldDB" id="A0A5B7K756"/>
<name>A0A5B7K756_PORTR</name>
<dbReference type="EMBL" id="VSRR010131169">
    <property type="protein sequence ID" value="MPD02387.1"/>
    <property type="molecule type" value="Genomic_DNA"/>
</dbReference>
<gene>
    <name evidence="1" type="ORF">E2C01_097965</name>
</gene>
<evidence type="ECO:0000313" key="2">
    <source>
        <dbReference type="Proteomes" id="UP000324222"/>
    </source>
</evidence>
<organism evidence="1 2">
    <name type="scientific">Portunus trituberculatus</name>
    <name type="common">Swimming crab</name>
    <name type="synonym">Neptunus trituberculatus</name>
    <dbReference type="NCBI Taxonomy" id="210409"/>
    <lineage>
        <taxon>Eukaryota</taxon>
        <taxon>Metazoa</taxon>
        <taxon>Ecdysozoa</taxon>
        <taxon>Arthropoda</taxon>
        <taxon>Crustacea</taxon>
        <taxon>Multicrustacea</taxon>
        <taxon>Malacostraca</taxon>
        <taxon>Eumalacostraca</taxon>
        <taxon>Eucarida</taxon>
        <taxon>Decapoda</taxon>
        <taxon>Pleocyemata</taxon>
        <taxon>Brachyura</taxon>
        <taxon>Eubrachyura</taxon>
        <taxon>Portunoidea</taxon>
        <taxon>Portunidae</taxon>
        <taxon>Portuninae</taxon>
        <taxon>Portunus</taxon>
    </lineage>
</organism>
<evidence type="ECO:0000313" key="1">
    <source>
        <dbReference type="EMBL" id="MPD02387.1"/>
    </source>
</evidence>
<protein>
    <submittedName>
        <fullName evidence="1">Uncharacterized protein</fullName>
    </submittedName>
</protein>